<protein>
    <submittedName>
        <fullName evidence="1">Uncharacterized protein</fullName>
    </submittedName>
</protein>
<organism evidence="1 2">
    <name type="scientific">Methylobacterium longum</name>
    <dbReference type="NCBI Taxonomy" id="767694"/>
    <lineage>
        <taxon>Bacteria</taxon>
        <taxon>Pseudomonadati</taxon>
        <taxon>Pseudomonadota</taxon>
        <taxon>Alphaproteobacteria</taxon>
        <taxon>Hyphomicrobiales</taxon>
        <taxon>Methylobacteriaceae</taxon>
        <taxon>Methylobacterium</taxon>
    </lineage>
</organism>
<sequence>MRKAQRIVDAIANLKRALAQSGIDAPFAIEFDEAASGFRLAAIIARDLPMQAVDARQTGLSPQLPALYREQADVAGVKVRWPSTPACSGPGSAAE</sequence>
<evidence type="ECO:0000313" key="1">
    <source>
        <dbReference type="EMBL" id="MDN3575108.1"/>
    </source>
</evidence>
<keyword evidence="2" id="KW-1185">Reference proteome</keyword>
<dbReference type="EMBL" id="JAUFPT010000155">
    <property type="protein sequence ID" value="MDN3575108.1"/>
    <property type="molecule type" value="Genomic_DNA"/>
</dbReference>
<dbReference type="Proteomes" id="UP001244297">
    <property type="component" value="Unassembled WGS sequence"/>
</dbReference>
<comment type="caution">
    <text evidence="1">The sequence shown here is derived from an EMBL/GenBank/DDBJ whole genome shotgun (WGS) entry which is preliminary data.</text>
</comment>
<gene>
    <name evidence="1" type="ORF">QWZ18_31495</name>
</gene>
<name>A0ABT8AYM6_9HYPH</name>
<accession>A0ABT8AYM6</accession>
<evidence type="ECO:0000313" key="2">
    <source>
        <dbReference type="Proteomes" id="UP001244297"/>
    </source>
</evidence>
<proteinExistence type="predicted"/>
<reference evidence="2" key="1">
    <citation type="journal article" date="2019" name="Int. J. Syst. Evol. Microbiol.">
        <title>The Global Catalogue of Microorganisms (GCM) 10K type strain sequencing project: providing services to taxonomists for standard genome sequencing and annotation.</title>
        <authorList>
            <consortium name="The Broad Institute Genomics Platform"/>
            <consortium name="The Broad Institute Genome Sequencing Center for Infectious Disease"/>
            <person name="Wu L."/>
            <person name="Ma J."/>
        </authorList>
    </citation>
    <scope>NUCLEOTIDE SEQUENCE [LARGE SCALE GENOMIC DNA]</scope>
    <source>
        <strain evidence="2">CECT 7806</strain>
    </source>
</reference>
<dbReference type="RefSeq" id="WP_238294132.1">
    <property type="nucleotide sequence ID" value="NZ_BPQS01000099.1"/>
</dbReference>